<keyword evidence="5" id="KW-1185">Reference proteome</keyword>
<dbReference type="PANTHER" id="PTHR37300:SF1">
    <property type="entry name" value="UPF0291 PROTEIN YNZC"/>
    <property type="match status" value="1"/>
</dbReference>
<accession>A0A366JS85</accession>
<comment type="caution">
    <text evidence="4">The sequence shown here is derived from an EMBL/GenBank/DDBJ whole genome shotgun (WGS) entry which is preliminary data.</text>
</comment>
<protein>
    <recommendedName>
        <fullName evidence="2">UPF0291 protein DFO70_108234</fullName>
    </recommendedName>
</protein>
<feature type="region of interest" description="Disordered" evidence="3">
    <location>
        <begin position="58"/>
        <end position="78"/>
    </location>
</feature>
<feature type="compositionally biased region" description="Basic residues" evidence="3">
    <location>
        <begin position="63"/>
        <end position="78"/>
    </location>
</feature>
<dbReference type="InterPro" id="IPR009242">
    <property type="entry name" value="DUF896"/>
</dbReference>
<evidence type="ECO:0000313" key="4">
    <source>
        <dbReference type="EMBL" id="RBP91445.1"/>
    </source>
</evidence>
<organism evidence="4 5">
    <name type="scientific">Cytobacillus firmus</name>
    <name type="common">Bacillus firmus</name>
    <dbReference type="NCBI Taxonomy" id="1399"/>
    <lineage>
        <taxon>Bacteria</taxon>
        <taxon>Bacillati</taxon>
        <taxon>Bacillota</taxon>
        <taxon>Bacilli</taxon>
        <taxon>Bacillales</taxon>
        <taxon>Bacillaceae</taxon>
        <taxon>Cytobacillus</taxon>
    </lineage>
</organism>
<dbReference type="GO" id="GO:0005737">
    <property type="term" value="C:cytoplasm"/>
    <property type="evidence" value="ECO:0007669"/>
    <property type="project" value="UniProtKB-SubCell"/>
</dbReference>
<name>A0A366JS85_CYTFI</name>
<proteinExistence type="inferred from homology"/>
<dbReference type="STRING" id="1399.VL14_04475"/>
<dbReference type="AlphaFoldDB" id="A0A366JS85"/>
<dbReference type="HAMAP" id="MF_01103">
    <property type="entry name" value="UPF0291"/>
    <property type="match status" value="1"/>
</dbReference>
<dbReference type="SUPFAM" id="SSF158221">
    <property type="entry name" value="YnzC-like"/>
    <property type="match status" value="1"/>
</dbReference>
<keyword evidence="1 2" id="KW-0963">Cytoplasm</keyword>
<dbReference type="Pfam" id="PF05979">
    <property type="entry name" value="DUF896"/>
    <property type="match status" value="1"/>
</dbReference>
<comment type="similarity">
    <text evidence="2">Belongs to the UPF0291 family.</text>
</comment>
<reference evidence="4 5" key="1">
    <citation type="submission" date="2018-06" db="EMBL/GenBank/DDBJ databases">
        <title>Freshwater and sediment microbial communities from various areas in North America, analyzing microbe dynamics in response to fracking.</title>
        <authorList>
            <person name="Lamendella R."/>
        </authorList>
    </citation>
    <scope>NUCLEOTIDE SEQUENCE [LARGE SCALE GENOMIC DNA]</scope>
    <source>
        <strain evidence="4 5">14_TX</strain>
    </source>
</reference>
<dbReference type="RefSeq" id="WP_113883758.1">
    <property type="nucleotide sequence ID" value="NZ_QNSF01000008.1"/>
</dbReference>
<dbReference type="PANTHER" id="PTHR37300">
    <property type="entry name" value="UPF0291 PROTEIN CBO2609/CLC_2481"/>
    <property type="match status" value="1"/>
</dbReference>
<evidence type="ECO:0000256" key="3">
    <source>
        <dbReference type="SAM" id="MobiDB-lite"/>
    </source>
</evidence>
<sequence>MNEILKRINELAFKRKTEGLTQYENAEIANLRSQYIQEFRGSMEELLLNTTIIDPKGDDVTPKKLKKAQAKQRMKPIW</sequence>
<evidence type="ECO:0000256" key="2">
    <source>
        <dbReference type="HAMAP-Rule" id="MF_01103"/>
    </source>
</evidence>
<dbReference type="OrthoDB" id="390105at2"/>
<comment type="subcellular location">
    <subcellularLocation>
        <location evidence="2">Cytoplasm</location>
    </subcellularLocation>
</comment>
<dbReference type="Proteomes" id="UP000252731">
    <property type="component" value="Unassembled WGS sequence"/>
</dbReference>
<evidence type="ECO:0000313" key="5">
    <source>
        <dbReference type="Proteomes" id="UP000252731"/>
    </source>
</evidence>
<evidence type="ECO:0000256" key="1">
    <source>
        <dbReference type="ARBA" id="ARBA00022490"/>
    </source>
</evidence>
<dbReference type="Gene3D" id="1.10.287.540">
    <property type="entry name" value="Helix hairpin bin"/>
    <property type="match status" value="1"/>
</dbReference>
<dbReference type="EMBL" id="QNSF01000008">
    <property type="protein sequence ID" value="RBP91445.1"/>
    <property type="molecule type" value="Genomic_DNA"/>
</dbReference>
<gene>
    <name evidence="4" type="ORF">DFO70_108234</name>
</gene>